<feature type="transmembrane region" description="Helical" evidence="7">
    <location>
        <begin position="87"/>
        <end position="108"/>
    </location>
</feature>
<dbReference type="Proteomes" id="UP001500979">
    <property type="component" value="Unassembled WGS sequence"/>
</dbReference>
<keyword evidence="3" id="KW-1003">Cell membrane</keyword>
<feature type="domain" description="Nucleoside transporter/FeoB GTPase Gate" evidence="11">
    <location>
        <begin position="90"/>
        <end position="188"/>
    </location>
</feature>
<keyword evidence="13" id="KW-1185">Reference proteome</keyword>
<evidence type="ECO:0000259" key="9">
    <source>
        <dbReference type="Pfam" id="PF01773"/>
    </source>
</evidence>
<evidence type="ECO:0000256" key="1">
    <source>
        <dbReference type="ARBA" id="ARBA00004651"/>
    </source>
</evidence>
<dbReference type="NCBIfam" id="TIGR00804">
    <property type="entry name" value="nupC"/>
    <property type="match status" value="1"/>
</dbReference>
<dbReference type="InterPro" id="IPR008276">
    <property type="entry name" value="C_nuclsd_transpt"/>
</dbReference>
<evidence type="ECO:0000256" key="4">
    <source>
        <dbReference type="ARBA" id="ARBA00022692"/>
    </source>
</evidence>
<dbReference type="InterPro" id="IPR002668">
    <property type="entry name" value="CNT_N_dom"/>
</dbReference>
<dbReference type="InterPro" id="IPR011642">
    <property type="entry name" value="Gate_dom"/>
</dbReference>
<feature type="transmembrane region" description="Helical" evidence="7">
    <location>
        <begin position="265"/>
        <end position="293"/>
    </location>
</feature>
<evidence type="ECO:0000256" key="8">
    <source>
        <dbReference type="SAM" id="MobiDB-lite"/>
    </source>
</evidence>
<dbReference type="InterPro" id="IPR018270">
    <property type="entry name" value="C_nuclsd_transpt_met_bac"/>
</dbReference>
<feature type="transmembrane region" description="Helical" evidence="7">
    <location>
        <begin position="355"/>
        <end position="380"/>
    </location>
</feature>
<organism evidence="12 13">
    <name type="scientific">Saccharopolyspora taberi</name>
    <dbReference type="NCBI Taxonomy" id="60895"/>
    <lineage>
        <taxon>Bacteria</taxon>
        <taxon>Bacillati</taxon>
        <taxon>Actinomycetota</taxon>
        <taxon>Actinomycetes</taxon>
        <taxon>Pseudonocardiales</taxon>
        <taxon>Pseudonocardiaceae</taxon>
        <taxon>Saccharopolyspora</taxon>
    </lineage>
</organism>
<dbReference type="InterPro" id="IPR011657">
    <property type="entry name" value="CNT_C_dom"/>
</dbReference>
<accession>A0ABN3VBG5</accession>
<evidence type="ECO:0000256" key="5">
    <source>
        <dbReference type="ARBA" id="ARBA00022989"/>
    </source>
</evidence>
<comment type="caution">
    <text evidence="12">The sequence shown here is derived from an EMBL/GenBank/DDBJ whole genome shotgun (WGS) entry which is preliminary data.</text>
</comment>
<comment type="caution">
    <text evidence="7">Lacks conserved residue(s) required for the propagation of feature annotation.</text>
</comment>
<feature type="region of interest" description="Disordered" evidence="8">
    <location>
        <begin position="222"/>
        <end position="241"/>
    </location>
</feature>
<dbReference type="Pfam" id="PF07670">
    <property type="entry name" value="Gate"/>
    <property type="match status" value="1"/>
</dbReference>
<keyword evidence="4 7" id="KW-0812">Transmembrane</keyword>
<dbReference type="PANTHER" id="PTHR10590">
    <property type="entry name" value="SODIUM/NUCLEOSIDE COTRANSPORTER"/>
    <property type="match status" value="1"/>
</dbReference>
<keyword evidence="7" id="KW-0813">Transport</keyword>
<comment type="similarity">
    <text evidence="2 7">Belongs to the concentrative nucleoside transporter (CNT) (TC 2.A.41) family.</text>
</comment>
<evidence type="ECO:0000256" key="7">
    <source>
        <dbReference type="RuleBase" id="RU362018"/>
    </source>
</evidence>
<feature type="transmembrane region" description="Helical" evidence="7">
    <location>
        <begin position="29"/>
        <end position="49"/>
    </location>
</feature>
<evidence type="ECO:0000259" key="10">
    <source>
        <dbReference type="Pfam" id="PF07662"/>
    </source>
</evidence>
<evidence type="ECO:0000256" key="6">
    <source>
        <dbReference type="ARBA" id="ARBA00023136"/>
    </source>
</evidence>
<reference evidence="12 13" key="1">
    <citation type="journal article" date="2019" name="Int. J. Syst. Evol. Microbiol.">
        <title>The Global Catalogue of Microorganisms (GCM) 10K type strain sequencing project: providing services to taxonomists for standard genome sequencing and annotation.</title>
        <authorList>
            <consortium name="The Broad Institute Genomics Platform"/>
            <consortium name="The Broad Institute Genome Sequencing Center for Infectious Disease"/>
            <person name="Wu L."/>
            <person name="Ma J."/>
        </authorList>
    </citation>
    <scope>NUCLEOTIDE SEQUENCE [LARGE SCALE GENOMIC DNA]</scope>
    <source>
        <strain evidence="12 13">JCM 9383</strain>
    </source>
</reference>
<protein>
    <recommendedName>
        <fullName evidence="7">Nucleoside permease</fullName>
    </recommendedName>
</protein>
<feature type="domain" description="Concentrative nucleoside transporter N-terminal" evidence="9">
    <location>
        <begin position="9"/>
        <end position="80"/>
    </location>
</feature>
<feature type="compositionally biased region" description="Acidic residues" evidence="8">
    <location>
        <begin position="222"/>
        <end position="238"/>
    </location>
</feature>
<evidence type="ECO:0000313" key="12">
    <source>
        <dbReference type="EMBL" id="GAA2789087.1"/>
    </source>
</evidence>
<keyword evidence="6 7" id="KW-0472">Membrane</keyword>
<dbReference type="PANTHER" id="PTHR10590:SF4">
    <property type="entry name" value="SOLUTE CARRIER FAMILY 28 MEMBER 3"/>
    <property type="match status" value="1"/>
</dbReference>
<keyword evidence="5 7" id="KW-1133">Transmembrane helix</keyword>
<evidence type="ECO:0000313" key="13">
    <source>
        <dbReference type="Proteomes" id="UP001500979"/>
    </source>
</evidence>
<dbReference type="Pfam" id="PF07662">
    <property type="entry name" value="Nucleos_tra2_C"/>
    <property type="match status" value="1"/>
</dbReference>
<evidence type="ECO:0000256" key="2">
    <source>
        <dbReference type="ARBA" id="ARBA00009033"/>
    </source>
</evidence>
<proteinExistence type="inferred from homology"/>
<feature type="transmembrane region" description="Helical" evidence="7">
    <location>
        <begin position="300"/>
        <end position="317"/>
    </location>
</feature>
<feature type="transmembrane region" description="Helical" evidence="7">
    <location>
        <begin position="165"/>
        <end position="187"/>
    </location>
</feature>
<dbReference type="EMBL" id="BAAAUX010000011">
    <property type="protein sequence ID" value="GAA2789087.1"/>
    <property type="molecule type" value="Genomic_DNA"/>
</dbReference>
<dbReference type="Pfam" id="PF01773">
    <property type="entry name" value="Nucleos_tra2_N"/>
    <property type="match status" value="1"/>
</dbReference>
<sequence>MQVLWGLGGMLVLLLIAFAMSTNRRAIKPRTVIGALAIQLVFAFVVLRWETGRMVLARVAGAVQRVIDSSKEGIEFLFGPILPSEGIVVAFQVLPLIVFIASLTAVLYHLHVLQWVVRIIGGGLQKLLGTSKAESLNATANIFLGQTEAPLVVRPYLARMTKSEFFAVMVGGLATVAGTVLVGYAALGANLQHLIAASFMAAPGALLMAKIIMPETEETAGDAEVAGEDADGAEEAAGEPEYKPQNLIDAAASGASDGLKLALNVAAMLFAFVSLVALVNLFIGMVGGLFGVADLTLEQILGYVFSPVMVLTGVPWHEAVAAGSFLGEKLVINEFVAFADFGPQIGNFSDKTATIITFALCGFANISSLAILLGGLGGLVPARRPMIAKYGLRAVAAGTLANLVSATIAGILVA</sequence>
<name>A0ABN3VBG5_9PSEU</name>
<comment type="subcellular location">
    <subcellularLocation>
        <location evidence="1">Cell membrane</location>
        <topology evidence="1">Multi-pass membrane protein</topology>
    </subcellularLocation>
</comment>
<feature type="transmembrane region" description="Helical" evidence="7">
    <location>
        <begin position="392"/>
        <end position="413"/>
    </location>
</feature>
<feature type="domain" description="Concentrative nucleoside transporter C-terminal" evidence="10">
    <location>
        <begin position="193"/>
        <end position="410"/>
    </location>
</feature>
<gene>
    <name evidence="12" type="ORF">GCM10010470_24640</name>
</gene>
<evidence type="ECO:0000256" key="3">
    <source>
        <dbReference type="ARBA" id="ARBA00022475"/>
    </source>
</evidence>
<evidence type="ECO:0000259" key="11">
    <source>
        <dbReference type="Pfam" id="PF07670"/>
    </source>
</evidence>